<dbReference type="InterPro" id="IPR000477">
    <property type="entry name" value="RT_dom"/>
</dbReference>
<evidence type="ECO:0000313" key="3">
    <source>
        <dbReference type="Proteomes" id="UP000095576"/>
    </source>
</evidence>
<gene>
    <name evidence="2" type="ORF">ERS852511_00098</name>
</gene>
<accession>A0A174I2X8</accession>
<evidence type="ECO:0000259" key="1">
    <source>
        <dbReference type="PROSITE" id="PS50878"/>
    </source>
</evidence>
<keyword evidence="2" id="KW-0695">RNA-directed DNA polymerase</keyword>
<name>A0A174I2X8_BACT4</name>
<dbReference type="EMBL" id="CZAP01000001">
    <property type="protein sequence ID" value="CUO79439.1"/>
    <property type="molecule type" value="Genomic_DNA"/>
</dbReference>
<sequence>MKRRKKIKLQYKKERVVFSDILPYELPIIFSNRYFYRFLVNNKIAICNINSKDCNVSWSNEMPDGARFIMAILMNMNASPLLTCHEYKYNEFKSIPFVYNVQHKPTKPRQLAIVHPINQIKVVEFYNKYKDAIIYLCSKSNFSMRKPQKVASYFFYKDRLHHILLGRKTDKMEMYFKEYENLKTFFSYKKYTNIYKFYEDYRYQRAEKKYQHLLRTDIQSCFDSIYTHSIAWAVNGGANIYKDNFKGYDMSIGCVWDKMMQEMNYNETNGIVIGPEFSRIFAEVILQQIDTSVERELLKLGYIHKVDYECYRYVDDYFFFFNDEKVKEIAIHLFQDYLKEYKLNLSQEKTVVLNRPFITNITKAKIKIDSLIQEYVKFYNDSDNQNIDEHTIEQENIDINDLDTNEEEESIVNINREKAEECINSNGFFKLKSTNFNRNFKAILIDNDVNSKDVLNYTIARLAIKLETSLKAFDKIYKGLCLTLRNEKLYDLHEKASCKIKQMEKILSKYLYEVLDVVFFMYSNNKRINTTLKVMQVLNAIIIYLDNDYIVQRGKIKNKIRRFSEYGREIVFKKIRDEISLVLKTSPIDNRIQLETLYFLITLRSMNKKYRLVSGELITYLNIERQENGNLNFHHLNAIAIILLLYYMGNEKEYISIKDALMRYIKRKFDETPENRRKIMSEFVILSLDLATCPYINPSLKYRCLEKMGLNTSEAIEVCKYLKRQKYMFTKWTGVNITKELNAKISQEVYS</sequence>
<dbReference type="Pfam" id="PF00078">
    <property type="entry name" value="RVT_1"/>
    <property type="match status" value="1"/>
</dbReference>
<dbReference type="NCBIfam" id="NF041748">
    <property type="entry name" value="Drt3b"/>
    <property type="match status" value="1"/>
</dbReference>
<dbReference type="AlphaFoldDB" id="A0A174I2X8"/>
<protein>
    <submittedName>
        <fullName evidence="2">Reverse transcriptase (RNA-dependent DNA polymerase)</fullName>
    </submittedName>
</protein>
<dbReference type="PROSITE" id="PS50878">
    <property type="entry name" value="RT_POL"/>
    <property type="match status" value="1"/>
</dbReference>
<dbReference type="CDD" id="cd01646">
    <property type="entry name" value="RT_Bac_retron_I"/>
    <property type="match status" value="1"/>
</dbReference>
<proteinExistence type="predicted"/>
<evidence type="ECO:0000313" key="2">
    <source>
        <dbReference type="EMBL" id="CUO79439.1"/>
    </source>
</evidence>
<feature type="domain" description="Reverse transcriptase" evidence="1">
    <location>
        <begin position="144"/>
        <end position="383"/>
    </location>
</feature>
<dbReference type="RefSeq" id="WP_055298191.1">
    <property type="nucleotide sequence ID" value="NZ_CZAP01000001.1"/>
</dbReference>
<dbReference type="GO" id="GO:0003964">
    <property type="term" value="F:RNA-directed DNA polymerase activity"/>
    <property type="evidence" value="ECO:0007669"/>
    <property type="project" value="UniProtKB-KW"/>
</dbReference>
<dbReference type="Proteomes" id="UP000095576">
    <property type="component" value="Unassembled WGS sequence"/>
</dbReference>
<reference evidence="2 3" key="1">
    <citation type="submission" date="2015-09" db="EMBL/GenBank/DDBJ databases">
        <authorList>
            <consortium name="Pathogen Informatics"/>
        </authorList>
    </citation>
    <scope>NUCLEOTIDE SEQUENCE [LARGE SCALE GENOMIC DNA]</scope>
    <source>
        <strain evidence="2 3">2789STDY5834899</strain>
    </source>
</reference>
<keyword evidence="2" id="KW-0808">Transferase</keyword>
<keyword evidence="2" id="KW-0548">Nucleotidyltransferase</keyword>
<organism evidence="2 3">
    <name type="scientific">Bacteroides thetaiotaomicron</name>
    <dbReference type="NCBI Taxonomy" id="818"/>
    <lineage>
        <taxon>Bacteria</taxon>
        <taxon>Pseudomonadati</taxon>
        <taxon>Bacteroidota</taxon>
        <taxon>Bacteroidia</taxon>
        <taxon>Bacteroidales</taxon>
        <taxon>Bacteroidaceae</taxon>
        <taxon>Bacteroides</taxon>
    </lineage>
</organism>